<protein>
    <submittedName>
        <fullName evidence="1">Uncharacterized protein</fullName>
    </submittedName>
</protein>
<dbReference type="EMBL" id="CP063088">
    <property type="protein sequence ID" value="QOQ99863.1"/>
    <property type="molecule type" value="Genomic_DNA"/>
</dbReference>
<evidence type="ECO:0000313" key="1">
    <source>
        <dbReference type="EMBL" id="QOQ99863.1"/>
    </source>
</evidence>
<dbReference type="AlphaFoldDB" id="A0A698CXD2"/>
<gene>
    <name evidence="1" type="ORF">HW242_01030</name>
</gene>
<evidence type="ECO:0000313" key="2">
    <source>
        <dbReference type="Proteomes" id="UP000594890"/>
    </source>
</evidence>
<organism evidence="1 2">
    <name type="scientific">Campylobacter lari</name>
    <dbReference type="NCBI Taxonomy" id="201"/>
    <lineage>
        <taxon>Bacteria</taxon>
        <taxon>Pseudomonadati</taxon>
        <taxon>Campylobacterota</taxon>
        <taxon>Epsilonproteobacteria</taxon>
        <taxon>Campylobacterales</taxon>
        <taxon>Campylobacteraceae</taxon>
        <taxon>Campylobacter</taxon>
    </lineage>
</organism>
<sequence>MNITLQGTIHKSFVFGFNDIKAKEHIKALYETNNDEFNFQTQIQNVENIQLLSQSYHLENGYFLDVNTQSKLLSFENFLSQNYADFKYFCVVDFIKHNAKIHYKLKETNTKSKLYHLASAYAFPKNGWIDKKVLNINDISPYQNMLIEGLFYIKEQELLEIIKQNENLIRSNFYLKDYDFSKDLKKLLDVSLDILFANISTKNFKPYKLEINSITHEDIERKISFVKLLK</sequence>
<reference evidence="1 2" key="1">
    <citation type="submission" date="2020-10" db="EMBL/GenBank/DDBJ databases">
        <title>Campylobacter and Helicobacter PacBio genomes.</title>
        <authorList>
            <person name="Lane C."/>
        </authorList>
    </citation>
    <scope>NUCLEOTIDE SEQUENCE [LARGE SCALE GENOMIC DNA]</scope>
    <source>
        <strain evidence="1 2">2014D-0218</strain>
    </source>
</reference>
<accession>A0A698CXD2</accession>
<dbReference type="RefSeq" id="WP_214124789.1">
    <property type="nucleotide sequence ID" value="NZ_JAHCYR010000001.1"/>
</dbReference>
<dbReference type="Proteomes" id="UP000594890">
    <property type="component" value="Chromosome"/>
</dbReference>
<name>A0A698CXD2_CAMLA</name>
<proteinExistence type="predicted"/>